<organism evidence="1 2">
    <name type="scientific">Adhaeretor mobilis</name>
    <dbReference type="NCBI Taxonomy" id="1930276"/>
    <lineage>
        <taxon>Bacteria</taxon>
        <taxon>Pseudomonadati</taxon>
        <taxon>Planctomycetota</taxon>
        <taxon>Planctomycetia</taxon>
        <taxon>Pirellulales</taxon>
        <taxon>Lacipirellulaceae</taxon>
        <taxon>Adhaeretor</taxon>
    </lineage>
</organism>
<keyword evidence="2" id="KW-1185">Reference proteome</keyword>
<dbReference type="Proteomes" id="UP000319852">
    <property type="component" value="Chromosome"/>
</dbReference>
<proteinExistence type="predicted"/>
<evidence type="ECO:0000313" key="2">
    <source>
        <dbReference type="Proteomes" id="UP000319852"/>
    </source>
</evidence>
<accession>A0A517MZI7</accession>
<name>A0A517MZI7_9BACT</name>
<protein>
    <submittedName>
        <fullName evidence="1">Uncharacterized protein</fullName>
    </submittedName>
</protein>
<evidence type="ECO:0000313" key="1">
    <source>
        <dbReference type="EMBL" id="QDT00302.1"/>
    </source>
</evidence>
<dbReference type="KEGG" id="amob:HG15A2_36380"/>
<dbReference type="AlphaFoldDB" id="A0A517MZI7"/>
<dbReference type="EMBL" id="CP036263">
    <property type="protein sequence ID" value="QDT00302.1"/>
    <property type="molecule type" value="Genomic_DNA"/>
</dbReference>
<reference evidence="1 2" key="1">
    <citation type="submission" date="2019-02" db="EMBL/GenBank/DDBJ databases">
        <title>Deep-cultivation of Planctomycetes and their phenomic and genomic characterization uncovers novel biology.</title>
        <authorList>
            <person name="Wiegand S."/>
            <person name="Jogler M."/>
            <person name="Boedeker C."/>
            <person name="Pinto D."/>
            <person name="Vollmers J."/>
            <person name="Rivas-Marin E."/>
            <person name="Kohn T."/>
            <person name="Peeters S.H."/>
            <person name="Heuer A."/>
            <person name="Rast P."/>
            <person name="Oberbeckmann S."/>
            <person name="Bunk B."/>
            <person name="Jeske O."/>
            <person name="Meyerdierks A."/>
            <person name="Storesund J.E."/>
            <person name="Kallscheuer N."/>
            <person name="Luecker S."/>
            <person name="Lage O.M."/>
            <person name="Pohl T."/>
            <person name="Merkel B.J."/>
            <person name="Hornburger P."/>
            <person name="Mueller R.-W."/>
            <person name="Bruemmer F."/>
            <person name="Labrenz M."/>
            <person name="Spormann A.M."/>
            <person name="Op den Camp H."/>
            <person name="Overmann J."/>
            <person name="Amann R."/>
            <person name="Jetten M.S.M."/>
            <person name="Mascher T."/>
            <person name="Medema M.H."/>
            <person name="Devos D.P."/>
            <person name="Kaster A.-K."/>
            <person name="Ovreas L."/>
            <person name="Rohde M."/>
            <person name="Galperin M.Y."/>
            <person name="Jogler C."/>
        </authorList>
    </citation>
    <scope>NUCLEOTIDE SEQUENCE [LARGE SCALE GENOMIC DNA]</scope>
    <source>
        <strain evidence="1 2">HG15A2</strain>
    </source>
</reference>
<gene>
    <name evidence="1" type="ORF">HG15A2_36380</name>
</gene>
<sequence length="53" mass="5868">MSRVGIGCTAGSQFLPLLHWPDLNWLTIHKHIERIAVSHAMTLPLSTWGCGLT</sequence>